<dbReference type="Pfam" id="PF03400">
    <property type="entry name" value="DDE_Tnp_IS1"/>
    <property type="match status" value="1"/>
</dbReference>
<evidence type="ECO:0000313" key="6">
    <source>
        <dbReference type="EMBL" id="NCS91116.1"/>
    </source>
</evidence>
<reference evidence="5" key="1">
    <citation type="submission" date="2019-11" db="EMBL/GenBank/DDBJ databases">
        <title>Lipid analysis of CO2-rich subsurface aquifers suggests an autotrophy-based deep biosphere with lysolipids enriched in CPR bacteria.</title>
        <authorList>
            <person name="Probst A.J."/>
            <person name="Elling F.J."/>
            <person name="Castelle C.J."/>
            <person name="Zhu Q."/>
            <person name="Elvert M."/>
            <person name="Birarda G."/>
            <person name="Holman H.-Y."/>
            <person name="Lane K.R."/>
            <person name="Ladd B."/>
            <person name="Ryan M.C."/>
            <person name="Woyke T."/>
            <person name="Hinrichs K.-U."/>
            <person name="Banfield J.F."/>
        </authorList>
    </citation>
    <scope>NUCLEOTIDE SEQUENCE</scope>
    <source>
        <strain evidence="5">CG_2015-01_33_1645</strain>
        <strain evidence="6">CG_2015-04_33_537</strain>
    </source>
</reference>
<dbReference type="GO" id="GO:0004803">
    <property type="term" value="F:transposase activity"/>
    <property type="evidence" value="ECO:0007669"/>
    <property type="project" value="InterPro"/>
</dbReference>
<dbReference type="Proteomes" id="UP000768163">
    <property type="component" value="Unassembled WGS sequence"/>
</dbReference>
<comment type="caution">
    <text evidence="5">The sequence shown here is derived from an EMBL/GenBank/DDBJ whole genome shotgun (WGS) entry which is preliminary data.</text>
</comment>
<dbReference type="EMBL" id="JAACQH010000027">
    <property type="protein sequence ID" value="NCS91116.1"/>
    <property type="molecule type" value="Genomic_DNA"/>
</dbReference>
<organism evidence="5 7">
    <name type="scientific">Candidatus Altarchaeum hamiconexum</name>
    <dbReference type="NCBI Taxonomy" id="1803513"/>
    <lineage>
        <taxon>Archaea</taxon>
        <taxon>Candidatus Altarchaeota</taxon>
        <taxon>Candidatus Altiarchaeia</taxon>
        <taxon>Candidatus Altarchaeales</taxon>
        <taxon>Candidatus Altarchaeaceae</taxon>
        <taxon>Candidatus Altarchaeum</taxon>
    </lineage>
</organism>
<evidence type="ECO:0000313" key="7">
    <source>
        <dbReference type="Proteomes" id="UP000768163"/>
    </source>
</evidence>
<dbReference type="InterPro" id="IPR005063">
    <property type="entry name" value="Transposase_27"/>
</dbReference>
<accession>A0A8J7YRG2</accession>
<dbReference type="GO" id="GO:0003677">
    <property type="term" value="F:DNA binding"/>
    <property type="evidence" value="ECO:0007669"/>
    <property type="project" value="InterPro"/>
</dbReference>
<keyword evidence="4" id="KW-0233">DNA recombination</keyword>
<dbReference type="AlphaFoldDB" id="A0A8J7YRG2"/>
<dbReference type="InterPro" id="IPR051354">
    <property type="entry name" value="Transposase_27_IS1"/>
</dbReference>
<evidence type="ECO:0000256" key="1">
    <source>
        <dbReference type="ARBA" id="ARBA00004091"/>
    </source>
</evidence>
<sequence length="124" mass="14563">MLDDEREKVGQEGKVLAVLLYSAGKSGYGFIVKLFNVSGPAVLKWMWSMGKRLPEPGVDSEIKEVQIDEMWHFINKKKRKIWIWMAMDRSTNKTIEWVIGDRFIKTAKKLYEEFKHFAVFYVVT</sequence>
<dbReference type="PANTHER" id="PTHR33293:SF1">
    <property type="entry name" value="INSERTION ELEMENT IS1 1 PROTEIN INSB-RELATED"/>
    <property type="match status" value="1"/>
</dbReference>
<evidence type="ECO:0000256" key="4">
    <source>
        <dbReference type="ARBA" id="ARBA00023172"/>
    </source>
</evidence>
<evidence type="ECO:0000313" key="5">
    <source>
        <dbReference type="EMBL" id="NCN64749.1"/>
    </source>
</evidence>
<name>A0A8J7YRG2_9ARCH</name>
<gene>
    <name evidence="6" type="ORF">GW779_01655</name>
    <name evidence="5" type="ORF">GW910_01555</name>
</gene>
<dbReference type="GO" id="GO:0006313">
    <property type="term" value="P:DNA transposition"/>
    <property type="evidence" value="ECO:0007669"/>
    <property type="project" value="InterPro"/>
</dbReference>
<evidence type="ECO:0000256" key="2">
    <source>
        <dbReference type="ARBA" id="ARBA00008841"/>
    </source>
</evidence>
<comment type="similarity">
    <text evidence="2">Belongs to the transposase 27 family.</text>
</comment>
<dbReference type="Proteomes" id="UP000738826">
    <property type="component" value="Unassembled WGS sequence"/>
</dbReference>
<evidence type="ECO:0000256" key="3">
    <source>
        <dbReference type="ARBA" id="ARBA00022578"/>
    </source>
</evidence>
<protein>
    <submittedName>
        <fullName evidence="5">IS1 family transposase</fullName>
    </submittedName>
</protein>
<keyword evidence="3" id="KW-0815">Transposition</keyword>
<dbReference type="EMBL" id="JAACVF010000039">
    <property type="protein sequence ID" value="NCN64749.1"/>
    <property type="molecule type" value="Genomic_DNA"/>
</dbReference>
<dbReference type="PANTHER" id="PTHR33293">
    <property type="entry name" value="INSERTION ELEMENT IS1 1 PROTEIN INSB-RELATED"/>
    <property type="match status" value="1"/>
</dbReference>
<proteinExistence type="inferred from homology"/>
<comment type="function">
    <text evidence="1">Absolutely required for transposition of IS1.</text>
</comment>